<evidence type="ECO:0000313" key="1">
    <source>
        <dbReference type="EMBL" id="KAH6945203.1"/>
    </source>
</evidence>
<dbReference type="Proteomes" id="UP000821845">
    <property type="component" value="Chromosome 1"/>
</dbReference>
<keyword evidence="2" id="KW-1185">Reference proteome</keyword>
<protein>
    <submittedName>
        <fullName evidence="1">Uncharacterized protein</fullName>
    </submittedName>
</protein>
<reference evidence="1" key="1">
    <citation type="submission" date="2020-05" db="EMBL/GenBank/DDBJ databases">
        <title>Large-scale comparative analyses of tick genomes elucidate their genetic diversity and vector capacities.</title>
        <authorList>
            <person name="Jia N."/>
            <person name="Wang J."/>
            <person name="Shi W."/>
            <person name="Du L."/>
            <person name="Sun Y."/>
            <person name="Zhan W."/>
            <person name="Jiang J."/>
            <person name="Wang Q."/>
            <person name="Zhang B."/>
            <person name="Ji P."/>
            <person name="Sakyi L.B."/>
            <person name="Cui X."/>
            <person name="Yuan T."/>
            <person name="Jiang B."/>
            <person name="Yang W."/>
            <person name="Lam T.T.-Y."/>
            <person name="Chang Q."/>
            <person name="Ding S."/>
            <person name="Wang X."/>
            <person name="Zhu J."/>
            <person name="Ruan X."/>
            <person name="Zhao L."/>
            <person name="Wei J."/>
            <person name="Que T."/>
            <person name="Du C."/>
            <person name="Cheng J."/>
            <person name="Dai P."/>
            <person name="Han X."/>
            <person name="Huang E."/>
            <person name="Gao Y."/>
            <person name="Liu J."/>
            <person name="Shao H."/>
            <person name="Ye R."/>
            <person name="Li L."/>
            <person name="Wei W."/>
            <person name="Wang X."/>
            <person name="Wang C."/>
            <person name="Yang T."/>
            <person name="Huo Q."/>
            <person name="Li W."/>
            <person name="Guo W."/>
            <person name="Chen H."/>
            <person name="Zhou L."/>
            <person name="Ni X."/>
            <person name="Tian J."/>
            <person name="Zhou Y."/>
            <person name="Sheng Y."/>
            <person name="Liu T."/>
            <person name="Pan Y."/>
            <person name="Xia L."/>
            <person name="Li J."/>
            <person name="Zhao F."/>
            <person name="Cao W."/>
        </authorList>
    </citation>
    <scope>NUCLEOTIDE SEQUENCE</scope>
    <source>
        <strain evidence="1">Hyas-2018</strain>
    </source>
</reference>
<proteinExistence type="predicted"/>
<organism evidence="1 2">
    <name type="scientific">Hyalomma asiaticum</name>
    <name type="common">Tick</name>
    <dbReference type="NCBI Taxonomy" id="266040"/>
    <lineage>
        <taxon>Eukaryota</taxon>
        <taxon>Metazoa</taxon>
        <taxon>Ecdysozoa</taxon>
        <taxon>Arthropoda</taxon>
        <taxon>Chelicerata</taxon>
        <taxon>Arachnida</taxon>
        <taxon>Acari</taxon>
        <taxon>Parasitiformes</taxon>
        <taxon>Ixodida</taxon>
        <taxon>Ixodoidea</taxon>
        <taxon>Ixodidae</taxon>
        <taxon>Hyalomminae</taxon>
        <taxon>Hyalomma</taxon>
    </lineage>
</organism>
<gene>
    <name evidence="1" type="ORF">HPB50_007553</name>
</gene>
<dbReference type="EMBL" id="CM023481">
    <property type="protein sequence ID" value="KAH6945203.1"/>
    <property type="molecule type" value="Genomic_DNA"/>
</dbReference>
<comment type="caution">
    <text evidence="1">The sequence shown here is derived from an EMBL/GenBank/DDBJ whole genome shotgun (WGS) entry which is preliminary data.</text>
</comment>
<name>A0ACB7TE22_HYAAI</name>
<accession>A0ACB7TE22</accession>
<sequence length="856" mass="91141">MALRTANRSGSWLTLVLLVLSLASPAVPEPMHNQTGRNSSATIETYSTDDTVSSCAFMSGIGTGILRGIADSPDDAYVLEEAADNPNAGAVKELVTYHQRGVNVFLTVLWGVVIFFSIFMIAAIIQVLYIMCTGTFKHYVAKSNRGAYIFCVIVVAILLVVMIILLVFLIGCRGALVYSAEDKIPAVYVLTFDNLRKFVRLTATESSTVTDQRPKVQRVLGDGFSQAFGDFVAKIADIDGQVPLVNLDSECTPNNVHSSDAQLADADFWLSEKSGVLAKRCAHIRHMKKQLLDKMARTVAVSTEQYRRELTEILSDLTFVADASYDGAVQASIESIDQLQTSVGEYENSKGTFGTLSGEAYGGGRCSTLRSILSSFMNVVCACVLELVGYWTSLLLATFGAITVIPFCFMLSKYFFRTKRKKLRDPIEKSSSAADSLPEEDTSGGLSVSLTLTTQQETPSEVTRRVVYQSQSTRTYRPHMIISPTIVRQTSLTSFLSRIPMQHINRIHSETSFGPAPMLFPGSTVCHHHHSHQHQHHYHPPLPVMTAPVHTSSCILSAPAAPAMLNAPRSSLTVHRVHSNTAVDLDKCHHTTSAVVTTTQHVGSSPSVVRTLSKTAVVASPTAVLVQPANVATPPPAVVVPPPTVLAQPAAVLTTPRTVAMQTPPVPLVVQAPPSAPPATVSPIGTGPAENQQAATAHMTINFYGSPAGGTFGIPVAGYPTGYLTTAGQPYYYAASPAAYAATAPAATPAVAQPVAYATTTPATSTPVTPQTVTYAVPAGQEAAPYQYVFTLPDQSISTASVSTTRSVRTLPSSFLSPAATVPVETTAAASAPVAVQPVLRVSSATKVRSLHPTLG</sequence>
<evidence type="ECO:0000313" key="2">
    <source>
        <dbReference type="Proteomes" id="UP000821845"/>
    </source>
</evidence>